<dbReference type="Proteomes" id="UP000032141">
    <property type="component" value="Chromosome C7"/>
</dbReference>
<keyword evidence="1" id="KW-1133">Transmembrane helix</keyword>
<dbReference type="PANTHER" id="PTHR35755:SF3">
    <property type="entry name" value="EXPRESSED PROTEIN"/>
    <property type="match status" value="1"/>
</dbReference>
<keyword evidence="1" id="KW-0812">Transmembrane</keyword>
<organism evidence="2 3">
    <name type="scientific">Brassica oleracea var. oleracea</name>
    <dbReference type="NCBI Taxonomy" id="109376"/>
    <lineage>
        <taxon>Eukaryota</taxon>
        <taxon>Viridiplantae</taxon>
        <taxon>Streptophyta</taxon>
        <taxon>Embryophyta</taxon>
        <taxon>Tracheophyta</taxon>
        <taxon>Spermatophyta</taxon>
        <taxon>Magnoliopsida</taxon>
        <taxon>eudicotyledons</taxon>
        <taxon>Gunneridae</taxon>
        <taxon>Pentapetalae</taxon>
        <taxon>rosids</taxon>
        <taxon>malvids</taxon>
        <taxon>Brassicales</taxon>
        <taxon>Brassicaceae</taxon>
        <taxon>Brassiceae</taxon>
        <taxon>Brassica</taxon>
    </lineage>
</organism>
<proteinExistence type="predicted"/>
<sequence>MRHVAIAESVGVYATWRSFMGRISLKAHMFNITGVRETSVKYRARSIRSRVYFVSSAMEKSVDLVPALVTFLAAAHVIALVYWIYRLASDRQPPKQKPQ</sequence>
<reference evidence="2" key="2">
    <citation type="submission" date="2015-03" db="UniProtKB">
        <authorList>
            <consortium name="EnsemblPlants"/>
        </authorList>
    </citation>
    <scope>IDENTIFICATION</scope>
</reference>
<dbReference type="EnsemblPlants" id="Bo7g096300.1">
    <property type="protein sequence ID" value="Bo7g096300.1"/>
    <property type="gene ID" value="Bo7g096300"/>
</dbReference>
<dbReference type="HOGENOM" id="CLU_2323705_0_0_1"/>
<protein>
    <submittedName>
        <fullName evidence="2">Uncharacterized protein</fullName>
    </submittedName>
</protein>
<keyword evidence="3" id="KW-1185">Reference proteome</keyword>
<evidence type="ECO:0000313" key="2">
    <source>
        <dbReference type="EnsemblPlants" id="Bo7g096300.1"/>
    </source>
</evidence>
<evidence type="ECO:0000256" key="1">
    <source>
        <dbReference type="SAM" id="Phobius"/>
    </source>
</evidence>
<evidence type="ECO:0000313" key="3">
    <source>
        <dbReference type="Proteomes" id="UP000032141"/>
    </source>
</evidence>
<dbReference type="AlphaFoldDB" id="A0A0D3DCX9"/>
<accession>A0A0D3DCX9</accession>
<reference evidence="2 3" key="1">
    <citation type="journal article" date="2014" name="Genome Biol.">
        <title>Transcriptome and methylome profiling reveals relics of genome dominance in the mesopolyploid Brassica oleracea.</title>
        <authorList>
            <person name="Parkin I.A."/>
            <person name="Koh C."/>
            <person name="Tang H."/>
            <person name="Robinson S.J."/>
            <person name="Kagale S."/>
            <person name="Clarke W.E."/>
            <person name="Town C.D."/>
            <person name="Nixon J."/>
            <person name="Krishnakumar V."/>
            <person name="Bidwell S.L."/>
            <person name="Denoeud F."/>
            <person name="Belcram H."/>
            <person name="Links M.G."/>
            <person name="Just J."/>
            <person name="Clarke C."/>
            <person name="Bender T."/>
            <person name="Huebert T."/>
            <person name="Mason A.S."/>
            <person name="Pires J.C."/>
            <person name="Barker G."/>
            <person name="Moore J."/>
            <person name="Walley P.G."/>
            <person name="Manoli S."/>
            <person name="Batley J."/>
            <person name="Edwards D."/>
            <person name="Nelson M.N."/>
            <person name="Wang X."/>
            <person name="Paterson A.H."/>
            <person name="King G."/>
            <person name="Bancroft I."/>
            <person name="Chalhoub B."/>
            <person name="Sharpe A.G."/>
        </authorList>
    </citation>
    <scope>NUCLEOTIDE SEQUENCE</scope>
    <source>
        <strain evidence="2 3">cv. TO1000</strain>
    </source>
</reference>
<feature type="transmembrane region" description="Helical" evidence="1">
    <location>
        <begin position="64"/>
        <end position="85"/>
    </location>
</feature>
<dbReference type="PANTHER" id="PTHR35755">
    <property type="entry name" value="PROTEIN, PUTATIVE-RELATED"/>
    <property type="match status" value="1"/>
</dbReference>
<name>A0A0D3DCX9_BRAOL</name>
<dbReference type="Gramene" id="Bo7g096300.1">
    <property type="protein sequence ID" value="Bo7g096300.1"/>
    <property type="gene ID" value="Bo7g096300"/>
</dbReference>
<keyword evidence="1" id="KW-0472">Membrane</keyword>